<feature type="domain" description="PCI" evidence="3">
    <location>
        <begin position="235"/>
        <end position="406"/>
    </location>
</feature>
<dbReference type="PANTHER" id="PTHR10855:SF1">
    <property type="entry name" value="26S PROTEASOME NON-ATPASE REGULATORY SUBUNIT 12"/>
    <property type="match status" value="1"/>
</dbReference>
<evidence type="ECO:0000256" key="1">
    <source>
        <dbReference type="ARBA" id="ARBA00006397"/>
    </source>
</evidence>
<dbReference type="Pfam" id="PF22241">
    <property type="entry name" value="PSMD12-CSN4_N"/>
    <property type="match status" value="1"/>
</dbReference>
<dbReference type="Pfam" id="PF18098">
    <property type="entry name" value="RPN5_C"/>
    <property type="match status" value="1"/>
</dbReference>
<gene>
    <name evidence="4" type="primary">RPN5</name>
    <name evidence="4" type="ORF">K7432_008995</name>
</gene>
<dbReference type="PANTHER" id="PTHR10855">
    <property type="entry name" value="26S PROTEASOME NON-ATPASE REGULATORY SUBUNIT 12/COP9 SIGNALOSOME COMPLEX SUBUNIT 4"/>
    <property type="match status" value="1"/>
</dbReference>
<evidence type="ECO:0000313" key="5">
    <source>
        <dbReference type="Proteomes" id="UP001479436"/>
    </source>
</evidence>
<evidence type="ECO:0000259" key="3">
    <source>
        <dbReference type="PROSITE" id="PS50250"/>
    </source>
</evidence>
<protein>
    <submittedName>
        <fullName evidence="4">Proteasome regulatory particle subunit</fullName>
    </submittedName>
</protein>
<proteinExistence type="inferred from homology"/>
<evidence type="ECO:0000313" key="4">
    <source>
        <dbReference type="EMBL" id="KAK9763925.1"/>
    </source>
</evidence>
<dbReference type="Gene3D" id="1.10.10.10">
    <property type="entry name" value="Winged helix-like DNA-binding domain superfamily/Winged helix DNA-binding domain"/>
    <property type="match status" value="1"/>
</dbReference>
<dbReference type="InterPro" id="IPR040896">
    <property type="entry name" value="RPN5_C"/>
</dbReference>
<reference evidence="4 5" key="1">
    <citation type="submission" date="2023-04" db="EMBL/GenBank/DDBJ databases">
        <title>Genome of Basidiobolus ranarum AG-B5.</title>
        <authorList>
            <person name="Stajich J.E."/>
            <person name="Carter-House D."/>
            <person name="Gryganskyi A."/>
        </authorList>
    </citation>
    <scope>NUCLEOTIDE SEQUENCE [LARGE SCALE GENOMIC DNA]</scope>
    <source>
        <strain evidence="4 5">AG-B5</strain>
    </source>
</reference>
<dbReference type="InterPro" id="IPR000717">
    <property type="entry name" value="PCI_dom"/>
</dbReference>
<organism evidence="4 5">
    <name type="scientific">Basidiobolus ranarum</name>
    <dbReference type="NCBI Taxonomy" id="34480"/>
    <lineage>
        <taxon>Eukaryota</taxon>
        <taxon>Fungi</taxon>
        <taxon>Fungi incertae sedis</taxon>
        <taxon>Zoopagomycota</taxon>
        <taxon>Entomophthoromycotina</taxon>
        <taxon>Basidiobolomycetes</taxon>
        <taxon>Basidiobolales</taxon>
        <taxon>Basidiobolaceae</taxon>
        <taxon>Basidiobolus</taxon>
    </lineage>
</organism>
<dbReference type="Proteomes" id="UP001479436">
    <property type="component" value="Unassembled WGS sequence"/>
</dbReference>
<dbReference type="InterPro" id="IPR036388">
    <property type="entry name" value="WH-like_DNA-bd_sf"/>
</dbReference>
<sequence>MSDGRLEKMEKDYSDVVDVQLPEAEQLAKNGELRKALEQLLSLEKQTRTAGDLASTTRILTGVVKICYEAQDWKTLNEHVVLLSKKHGQLKQAITKMVQEAMSYLDKTPDMPTKLELIDTLRTVTEGKIYVEIEKARLTRMLSKINEDEGKIAEAADILQELQVETFGSMEKREKTDFILEQMRLCLAKKDFIRTQLISRKISTKFFNEPEQADLKLRYYNLMIEYALHEGEYLNICKYYRQIYETESIKADEAKWKEILQNVVLFIVLSPYDNEQSDLINRIAEDTNLVKIPLYRELLKSFITIELMRWPRVEEIYGPTLKATSIFSQKEGGSDRWNDLHKRVIEHNIRVIAKYYTRITTKRLTQLLDLSDRETEEFLSKLVVSKTIYARIDRPAGIISFSAPKDPNQVLNDWSHDVNSLLGLIEKTTHLINKEEMIHKITKAL</sequence>
<dbReference type="InterPro" id="IPR054559">
    <property type="entry name" value="PSMD12-CSN4-like_N"/>
</dbReference>
<evidence type="ECO:0000256" key="2">
    <source>
        <dbReference type="ARBA" id="ARBA00022942"/>
    </source>
</evidence>
<accession>A0ABR2WQX9</accession>
<dbReference type="SUPFAM" id="SSF46785">
    <property type="entry name" value="Winged helix' DNA-binding domain"/>
    <property type="match status" value="1"/>
</dbReference>
<dbReference type="GO" id="GO:0000502">
    <property type="term" value="C:proteasome complex"/>
    <property type="evidence" value="ECO:0007669"/>
    <property type="project" value="UniProtKB-KW"/>
</dbReference>
<comment type="caution">
    <text evidence="4">The sequence shown here is derived from an EMBL/GenBank/DDBJ whole genome shotgun (WGS) entry which is preliminary data.</text>
</comment>
<dbReference type="InterPro" id="IPR036390">
    <property type="entry name" value="WH_DNA-bd_sf"/>
</dbReference>
<name>A0ABR2WQX9_9FUNG</name>
<keyword evidence="5" id="KW-1185">Reference proteome</keyword>
<dbReference type="Pfam" id="PF01399">
    <property type="entry name" value="PCI"/>
    <property type="match status" value="1"/>
</dbReference>
<dbReference type="EMBL" id="JASJQH010000530">
    <property type="protein sequence ID" value="KAK9763925.1"/>
    <property type="molecule type" value="Genomic_DNA"/>
</dbReference>
<comment type="similarity">
    <text evidence="1">Belongs to the proteasome subunit p55 family.</text>
</comment>
<keyword evidence="2 4" id="KW-0647">Proteasome</keyword>
<dbReference type="InterPro" id="IPR040134">
    <property type="entry name" value="PSMD12/CSN4"/>
</dbReference>
<dbReference type="SMART" id="SM00088">
    <property type="entry name" value="PINT"/>
    <property type="match status" value="1"/>
</dbReference>
<dbReference type="PROSITE" id="PS50250">
    <property type="entry name" value="PCI"/>
    <property type="match status" value="1"/>
</dbReference>